<keyword evidence="1" id="KW-0732">Signal</keyword>
<proteinExistence type="predicted"/>
<organism evidence="2 3">
    <name type="scientific">Scophthalmus maximus</name>
    <name type="common">Turbot</name>
    <name type="synonym">Psetta maxima</name>
    <dbReference type="NCBI Taxonomy" id="52904"/>
    <lineage>
        <taxon>Eukaryota</taxon>
        <taxon>Metazoa</taxon>
        <taxon>Chordata</taxon>
        <taxon>Craniata</taxon>
        <taxon>Vertebrata</taxon>
        <taxon>Euteleostomi</taxon>
        <taxon>Actinopterygii</taxon>
        <taxon>Neopterygii</taxon>
        <taxon>Teleostei</taxon>
        <taxon>Neoteleostei</taxon>
        <taxon>Acanthomorphata</taxon>
        <taxon>Carangaria</taxon>
        <taxon>Pleuronectiformes</taxon>
        <taxon>Pleuronectoidei</taxon>
        <taxon>Scophthalmidae</taxon>
        <taxon>Scophthalmus</taxon>
    </lineage>
</organism>
<protein>
    <submittedName>
        <fullName evidence="2">Uncharacterized protein</fullName>
    </submittedName>
</protein>
<accession>A0A8D3B780</accession>
<feature type="signal peptide" evidence="1">
    <location>
        <begin position="1"/>
        <end position="21"/>
    </location>
</feature>
<dbReference type="Proteomes" id="UP000694558">
    <property type="component" value="Chromosome 20"/>
</dbReference>
<reference evidence="2" key="1">
    <citation type="submission" date="2023-05" db="EMBL/GenBank/DDBJ databases">
        <title>High-quality long-read genome of Scophthalmus maximus.</title>
        <authorList>
            <person name="Lien S."/>
            <person name="Martinez P."/>
        </authorList>
    </citation>
    <scope>NUCLEOTIDE SEQUENCE [LARGE SCALE GENOMIC DNA]</scope>
</reference>
<sequence>MATFWKIHLFKQILKFTLVFTHPVEDGITLNEEDIKLNGKAGKLGDVYLNNKLLPDQSGRERNHI</sequence>
<evidence type="ECO:0000313" key="2">
    <source>
        <dbReference type="Ensembl" id="ENSSMAP00000029596.2"/>
    </source>
</evidence>
<dbReference type="AlphaFoldDB" id="A0A8D3B780"/>
<reference evidence="2" key="2">
    <citation type="submission" date="2025-08" db="UniProtKB">
        <authorList>
            <consortium name="Ensembl"/>
        </authorList>
    </citation>
    <scope>IDENTIFICATION</scope>
</reference>
<name>A0A8D3B780_SCOMX</name>
<evidence type="ECO:0000256" key="1">
    <source>
        <dbReference type="SAM" id="SignalP"/>
    </source>
</evidence>
<dbReference type="Ensembl" id="ENSSMAT00000029960.2">
    <property type="protein sequence ID" value="ENSSMAP00000029596.2"/>
    <property type="gene ID" value="ENSSMAG00000018120.2"/>
</dbReference>
<feature type="chain" id="PRO_5034452555" evidence="1">
    <location>
        <begin position="22"/>
        <end position="65"/>
    </location>
</feature>
<dbReference type="GeneTree" id="ENSGT01040000244712"/>
<evidence type="ECO:0000313" key="3">
    <source>
        <dbReference type="Proteomes" id="UP000694558"/>
    </source>
</evidence>